<feature type="coiled-coil region" evidence="1">
    <location>
        <begin position="47"/>
        <end position="74"/>
    </location>
</feature>
<dbReference type="Pfam" id="PF06877">
    <property type="entry name" value="RraB"/>
    <property type="match status" value="1"/>
</dbReference>
<dbReference type="InterPro" id="IPR036701">
    <property type="entry name" value="RraB-like_sf"/>
</dbReference>
<keyword evidence="1" id="KW-0175">Coiled coil</keyword>
<evidence type="ECO:0000259" key="2">
    <source>
        <dbReference type="Pfam" id="PF05117"/>
    </source>
</evidence>
<organism evidence="4 5">
    <name type="scientific">Paenibacillus phyllosphaerae</name>
    <dbReference type="NCBI Taxonomy" id="274593"/>
    <lineage>
        <taxon>Bacteria</taxon>
        <taxon>Bacillati</taxon>
        <taxon>Bacillota</taxon>
        <taxon>Bacilli</taxon>
        <taxon>Bacillales</taxon>
        <taxon>Paenibacillaceae</taxon>
        <taxon>Paenibacillus</taxon>
    </lineage>
</organism>
<sequence length="274" mass="32500">MADEWGFYERLTESEQMRILVNSGYKTEAPLTDYSELLSVTLNLYMVRNTSKSKKALIMQLEQYESKLEKWASSTFQAKYVGRINTATRLEFYYYTRKDAFSSEKFKQWMEAEWEFRAQNYVKEDAEWSFYHYLLPNGLEQLYVHNAHMIYALIHKGDNIGQPRNVYHWLLFREAKDRQEAQSVLQTMGYKIEKERATEADASYPFPLVISRFDDVKLDTVNKRVRELHGLITDHNGRYDGWGSSMKLTNIKKFRTNFRKLLGATLKRLSPGRR</sequence>
<dbReference type="AlphaFoldDB" id="A0A7W5FKW0"/>
<reference evidence="4 5" key="1">
    <citation type="submission" date="2020-08" db="EMBL/GenBank/DDBJ databases">
        <title>Genomic Encyclopedia of Type Strains, Phase III (KMG-III): the genomes of soil and plant-associated and newly described type strains.</title>
        <authorList>
            <person name="Whitman W."/>
        </authorList>
    </citation>
    <scope>NUCLEOTIDE SEQUENCE [LARGE SCALE GENOMIC DNA]</scope>
    <source>
        <strain evidence="4 5">CECT 5862</strain>
    </source>
</reference>
<dbReference type="Proteomes" id="UP000570361">
    <property type="component" value="Unassembled WGS sequence"/>
</dbReference>
<proteinExistence type="predicted"/>
<dbReference type="InterPro" id="IPR009671">
    <property type="entry name" value="RraB_dom"/>
</dbReference>
<feature type="domain" description="Regulator of ribonuclease activity B" evidence="3">
    <location>
        <begin position="145"/>
        <end position="243"/>
    </location>
</feature>
<dbReference type="RefSeq" id="WP_183596373.1">
    <property type="nucleotide sequence ID" value="NZ_JACHXK010000001.1"/>
</dbReference>
<comment type="caution">
    <text evidence="4">The sequence shown here is derived from an EMBL/GenBank/DDBJ whole genome shotgun (WGS) entry which is preliminary data.</text>
</comment>
<evidence type="ECO:0000313" key="4">
    <source>
        <dbReference type="EMBL" id="MBB3108389.1"/>
    </source>
</evidence>
<keyword evidence="5" id="KW-1185">Reference proteome</keyword>
<evidence type="ECO:0000313" key="5">
    <source>
        <dbReference type="Proteomes" id="UP000570361"/>
    </source>
</evidence>
<dbReference type="EMBL" id="JACHXK010000001">
    <property type="protein sequence ID" value="MBB3108389.1"/>
    <property type="molecule type" value="Genomic_DNA"/>
</dbReference>
<dbReference type="Gene3D" id="3.30.70.970">
    <property type="entry name" value="RraB-like"/>
    <property type="match status" value="1"/>
</dbReference>
<dbReference type="Pfam" id="PF05117">
    <property type="entry name" value="DUF695"/>
    <property type="match status" value="1"/>
</dbReference>
<dbReference type="InterPro" id="IPR016097">
    <property type="entry name" value="DUF695"/>
</dbReference>
<protein>
    <submittedName>
        <fullName evidence="4">Regulator of RNase E activity RraB</fullName>
    </submittedName>
</protein>
<accession>A0A7W5FKW0</accession>
<gene>
    <name evidence="4" type="ORF">FHS18_000417</name>
</gene>
<dbReference type="SUPFAM" id="SSF89946">
    <property type="entry name" value="Hypothetical protein VC0424"/>
    <property type="match status" value="1"/>
</dbReference>
<name>A0A7W5FKW0_9BACL</name>
<evidence type="ECO:0000256" key="1">
    <source>
        <dbReference type="SAM" id="Coils"/>
    </source>
</evidence>
<evidence type="ECO:0000259" key="3">
    <source>
        <dbReference type="Pfam" id="PF06877"/>
    </source>
</evidence>
<feature type="domain" description="DUF695" evidence="2">
    <location>
        <begin position="3"/>
        <end position="133"/>
    </location>
</feature>